<dbReference type="AlphaFoldDB" id="A0A0R3T572"/>
<dbReference type="WBParaSite" id="HNAJ_0000221001-mRNA-1">
    <property type="protein sequence ID" value="HNAJ_0000221001-mRNA-1"/>
    <property type="gene ID" value="HNAJ_0000221001"/>
</dbReference>
<evidence type="ECO:0000313" key="1">
    <source>
        <dbReference type="EMBL" id="VDN98068.1"/>
    </source>
</evidence>
<accession>A0A0R3T572</accession>
<reference evidence="3" key="1">
    <citation type="submission" date="2017-02" db="UniProtKB">
        <authorList>
            <consortium name="WormBaseParasite"/>
        </authorList>
    </citation>
    <scope>IDENTIFICATION</scope>
</reference>
<reference evidence="1 2" key="2">
    <citation type="submission" date="2018-11" db="EMBL/GenBank/DDBJ databases">
        <authorList>
            <consortium name="Pathogen Informatics"/>
        </authorList>
    </citation>
    <scope>NUCLEOTIDE SEQUENCE [LARGE SCALE GENOMIC DNA]</scope>
</reference>
<keyword evidence="2" id="KW-1185">Reference proteome</keyword>
<name>A0A0R3T572_RODNA</name>
<protein>
    <submittedName>
        <fullName evidence="1 3">Uncharacterized protein</fullName>
    </submittedName>
</protein>
<dbReference type="Proteomes" id="UP000278807">
    <property type="component" value="Unassembled WGS sequence"/>
</dbReference>
<sequence>MGVDFIPPVISRNAWLCAFSSGLRVTSVAPPHHLPIEIEDSTLSPHLLTFILTNDQ</sequence>
<evidence type="ECO:0000313" key="2">
    <source>
        <dbReference type="Proteomes" id="UP000278807"/>
    </source>
</evidence>
<dbReference type="EMBL" id="UZAE01001031">
    <property type="protein sequence ID" value="VDN98068.1"/>
    <property type="molecule type" value="Genomic_DNA"/>
</dbReference>
<proteinExistence type="predicted"/>
<gene>
    <name evidence="1" type="ORF">HNAJ_LOCUS2209</name>
</gene>
<organism evidence="3">
    <name type="scientific">Rodentolepis nana</name>
    <name type="common">Dwarf tapeworm</name>
    <name type="synonym">Hymenolepis nana</name>
    <dbReference type="NCBI Taxonomy" id="102285"/>
    <lineage>
        <taxon>Eukaryota</taxon>
        <taxon>Metazoa</taxon>
        <taxon>Spiralia</taxon>
        <taxon>Lophotrochozoa</taxon>
        <taxon>Platyhelminthes</taxon>
        <taxon>Cestoda</taxon>
        <taxon>Eucestoda</taxon>
        <taxon>Cyclophyllidea</taxon>
        <taxon>Hymenolepididae</taxon>
        <taxon>Rodentolepis</taxon>
    </lineage>
</organism>
<evidence type="ECO:0000313" key="3">
    <source>
        <dbReference type="WBParaSite" id="HNAJ_0000221001-mRNA-1"/>
    </source>
</evidence>